<sequence length="210" mass="24595">MSKFTPLAIIFSVSGGTLGSYHYFPKQNNKEINSKLKTLFRDKYRFALLDTTENKDSSIWNKKWNFLKNKKPTHPKLKESVAKKSQESQSKKLHREACEEIYNSSIISTPYFLDFKYYCSKNNKDGIGREWIDEKSKDWDTKIIQLKNADRKGLQGSILELWNKLKSDSKNTKLGQNKKELQKWCDYFGSEIFFGKEVSDAKNAQQYCIK</sequence>
<reference evidence="1 2" key="1">
    <citation type="journal article" date="2012" name="J. Bacteriol.">
        <title>Complete genome sequence of Mycoplasma haemocanis strain Illinois.</title>
        <authorList>
            <person name="do Nascimento N.C."/>
            <person name="Guimaraes A.M."/>
            <person name="Santos A.P."/>
            <person name="Sanmiguel P.J."/>
            <person name="Messick J.B."/>
        </authorList>
    </citation>
    <scope>NUCLEOTIDE SEQUENCE [LARGE SCALE GENOMIC DNA]</scope>
    <source>
        <strain evidence="1 2">Illinois</strain>
    </source>
</reference>
<keyword evidence="2" id="KW-1185">Reference proteome</keyword>
<proteinExistence type="predicted"/>
<dbReference type="Proteomes" id="UP000009135">
    <property type="component" value="Chromosome"/>
</dbReference>
<dbReference type="KEGG" id="mhe:MHC_01785"/>
<protein>
    <submittedName>
        <fullName evidence="1">Uncharacterized protein</fullName>
    </submittedName>
</protein>
<dbReference type="EMBL" id="CP003199">
    <property type="protein sequence ID" value="AEW45223.1"/>
    <property type="molecule type" value="Genomic_DNA"/>
</dbReference>
<dbReference type="HOGENOM" id="CLU_096783_0_0_14"/>
<evidence type="ECO:0000313" key="2">
    <source>
        <dbReference type="Proteomes" id="UP000009135"/>
    </source>
</evidence>
<organism evidence="1 2">
    <name type="scientific">Mycoplasma haemocanis (strain Illinois)</name>
    <dbReference type="NCBI Taxonomy" id="1111676"/>
    <lineage>
        <taxon>Bacteria</taxon>
        <taxon>Bacillati</taxon>
        <taxon>Mycoplasmatota</taxon>
        <taxon>Mollicutes</taxon>
        <taxon>Mycoplasmataceae</taxon>
        <taxon>Mycoplasma</taxon>
    </lineage>
</organism>
<name>H6N6F1_MYCHN</name>
<dbReference type="STRING" id="1111676.MHC_01785"/>
<evidence type="ECO:0000313" key="1">
    <source>
        <dbReference type="EMBL" id="AEW45223.1"/>
    </source>
</evidence>
<gene>
    <name evidence="1" type="ordered locus">MHC_01785</name>
</gene>
<dbReference type="AlphaFoldDB" id="H6N6F1"/>
<accession>H6N6F1</accession>